<dbReference type="GO" id="GO:0015075">
    <property type="term" value="F:monoatomic ion transmembrane transporter activity"/>
    <property type="evidence" value="ECO:0007669"/>
    <property type="project" value="InterPro"/>
</dbReference>
<evidence type="ECO:0000256" key="8">
    <source>
        <dbReference type="ARBA" id="ARBA00023136"/>
    </source>
</evidence>
<evidence type="ECO:0000256" key="3">
    <source>
        <dbReference type="ARBA" id="ARBA00022448"/>
    </source>
</evidence>
<reference evidence="10" key="1">
    <citation type="journal article" date="2023" name="G3 (Bethesda)">
        <title>Whole genome assemblies of Zophobas morio and Tenebrio molitor.</title>
        <authorList>
            <person name="Kaur S."/>
            <person name="Stinson S.A."/>
            <person name="diCenzo G.C."/>
        </authorList>
    </citation>
    <scope>NUCLEOTIDE SEQUENCE</scope>
    <source>
        <strain evidence="10">QUZm001</strain>
    </source>
</reference>
<keyword evidence="7" id="KW-0496">Mitochondrion</keyword>
<evidence type="ECO:0000256" key="7">
    <source>
        <dbReference type="ARBA" id="ARBA00023128"/>
    </source>
</evidence>
<evidence type="ECO:0000256" key="5">
    <source>
        <dbReference type="ARBA" id="ARBA00022970"/>
    </source>
</evidence>
<feature type="transmembrane region" description="Helical" evidence="9">
    <location>
        <begin position="188"/>
        <end position="213"/>
    </location>
</feature>
<dbReference type="InterPro" id="IPR004686">
    <property type="entry name" value="Mtc"/>
</dbReference>
<sequence>MQAVITFLPKQNDKIVSLFLKKILLAAKKIRAANVHPDTNQIIFPAFRMCGYALFNAPITCGMLIPGQSLLKRIFWQALNQTHNAAINYSNRNASQETSMATVLQGYLGALISSVSIVVGLGETVKRLKFSAKTKNVLSRFIPFPAVSVAAVCNLVLMRKAELKTGIDLYDESGKLYGNSRVAAAEGLWATALTRVALCLPTLLVPPVVMLALEKGVLKRRPHWQVYCCCPFSQMSC</sequence>
<evidence type="ECO:0000256" key="9">
    <source>
        <dbReference type="SAM" id="Phobius"/>
    </source>
</evidence>
<evidence type="ECO:0000313" key="10">
    <source>
        <dbReference type="EMBL" id="KAJ3622598.1"/>
    </source>
</evidence>
<keyword evidence="11" id="KW-1185">Reference proteome</keyword>
<keyword evidence="8 9" id="KW-0472">Membrane</keyword>
<evidence type="ECO:0000313" key="11">
    <source>
        <dbReference type="Proteomes" id="UP001168821"/>
    </source>
</evidence>
<dbReference type="AlphaFoldDB" id="A0AA38M0V6"/>
<evidence type="ECO:0000256" key="6">
    <source>
        <dbReference type="ARBA" id="ARBA00022989"/>
    </source>
</evidence>
<protein>
    <recommendedName>
        <fullName evidence="12">Sideroflexin-5</fullName>
    </recommendedName>
</protein>
<dbReference type="GO" id="GO:0005743">
    <property type="term" value="C:mitochondrial inner membrane"/>
    <property type="evidence" value="ECO:0007669"/>
    <property type="project" value="TreeGrafter"/>
</dbReference>
<keyword evidence="5" id="KW-0029">Amino-acid transport</keyword>
<feature type="transmembrane region" description="Helical" evidence="9">
    <location>
        <begin position="137"/>
        <end position="157"/>
    </location>
</feature>
<dbReference type="EMBL" id="JALNTZ010001841">
    <property type="protein sequence ID" value="KAJ3622598.1"/>
    <property type="molecule type" value="Genomic_DNA"/>
</dbReference>
<accession>A0AA38M0V6</accession>
<proteinExistence type="inferred from homology"/>
<dbReference type="GO" id="GO:0006865">
    <property type="term" value="P:amino acid transport"/>
    <property type="evidence" value="ECO:0007669"/>
    <property type="project" value="UniProtKB-KW"/>
</dbReference>
<comment type="caution">
    <text evidence="10">The sequence shown here is derived from an EMBL/GenBank/DDBJ whole genome shotgun (WGS) entry which is preliminary data.</text>
</comment>
<comment type="similarity">
    <text evidence="2">Belongs to the sideroflexin family.</text>
</comment>
<dbReference type="PANTHER" id="PTHR11153:SF6">
    <property type="entry name" value="SIDEROFLEXIN-5"/>
    <property type="match status" value="1"/>
</dbReference>
<evidence type="ECO:0000256" key="2">
    <source>
        <dbReference type="ARBA" id="ARBA00005974"/>
    </source>
</evidence>
<dbReference type="Pfam" id="PF03820">
    <property type="entry name" value="SFXNs"/>
    <property type="match status" value="1"/>
</dbReference>
<keyword evidence="6 9" id="KW-1133">Transmembrane helix</keyword>
<evidence type="ECO:0000256" key="1">
    <source>
        <dbReference type="ARBA" id="ARBA00004225"/>
    </source>
</evidence>
<feature type="transmembrane region" description="Helical" evidence="9">
    <location>
        <begin position="107"/>
        <end position="125"/>
    </location>
</feature>
<comment type="subcellular location">
    <subcellularLocation>
        <location evidence="1">Mitochondrion membrane</location>
        <topology evidence="1">Multi-pass membrane protein</topology>
    </subcellularLocation>
</comment>
<evidence type="ECO:0008006" key="12">
    <source>
        <dbReference type="Google" id="ProtNLM"/>
    </source>
</evidence>
<gene>
    <name evidence="10" type="ORF">Zmor_004464</name>
</gene>
<name>A0AA38M0V6_9CUCU</name>
<keyword evidence="3" id="KW-0813">Transport</keyword>
<evidence type="ECO:0000256" key="4">
    <source>
        <dbReference type="ARBA" id="ARBA00022692"/>
    </source>
</evidence>
<organism evidence="10 11">
    <name type="scientific">Zophobas morio</name>
    <dbReference type="NCBI Taxonomy" id="2755281"/>
    <lineage>
        <taxon>Eukaryota</taxon>
        <taxon>Metazoa</taxon>
        <taxon>Ecdysozoa</taxon>
        <taxon>Arthropoda</taxon>
        <taxon>Hexapoda</taxon>
        <taxon>Insecta</taxon>
        <taxon>Pterygota</taxon>
        <taxon>Neoptera</taxon>
        <taxon>Endopterygota</taxon>
        <taxon>Coleoptera</taxon>
        <taxon>Polyphaga</taxon>
        <taxon>Cucujiformia</taxon>
        <taxon>Tenebrionidae</taxon>
        <taxon>Zophobas</taxon>
    </lineage>
</organism>
<dbReference type="PANTHER" id="PTHR11153">
    <property type="entry name" value="SIDEROFLEXIN"/>
    <property type="match status" value="1"/>
</dbReference>
<dbReference type="Proteomes" id="UP001168821">
    <property type="component" value="Unassembled WGS sequence"/>
</dbReference>
<dbReference type="GO" id="GO:1990542">
    <property type="term" value="P:mitochondrial transmembrane transport"/>
    <property type="evidence" value="ECO:0007669"/>
    <property type="project" value="TreeGrafter"/>
</dbReference>
<keyword evidence="4 9" id="KW-0812">Transmembrane</keyword>